<dbReference type="PROSITE" id="PS50885">
    <property type="entry name" value="HAMP"/>
    <property type="match status" value="1"/>
</dbReference>
<keyword evidence="10" id="KW-1185">Reference proteome</keyword>
<dbReference type="EMBL" id="NKHF01000041">
    <property type="protein sequence ID" value="PCK32001.1"/>
    <property type="molecule type" value="Genomic_DNA"/>
</dbReference>
<evidence type="ECO:0000313" key="9">
    <source>
        <dbReference type="EMBL" id="PCK32001.1"/>
    </source>
</evidence>
<sequence>MAGFNTLIEPATRLMARLQYKTKMAVVFGLLLLPLSLSLFFLNGVLNHSITVSETQRQGLKLYPNMLENILDGNIADNSNLLNRATFPKVTAPNASALEQLSIASQLAVDDDLGRSYLNRTLVESTPTLIAQINQIEVQASAVLSRGSFTPDSFIALSNLHKGLPAVTKQFTGKLSIAMNDNPRLNKLLSLPLSELESSLLDYQNAVKTGLLDPDELALSQAQFTRHYQRASDAIKQFVNTATPALATLVAEKQSQQQWIRNTVALASVFALLIAIYLMIGFYLSFMGTITTFSKAAQSASRGDLSIKAATTGSDELSQIIEQFNAVLTAFISLLGNVRLTSDELQQATTTLNKISQDTEKDVAQQENKIQSIHHSLENMAQSARSVEEAAFSATELASVAATQVKQSSVNTTALAGQMTELQAEFQQSRAALDKLAEDTQNISQVSSAIREIAEQTNLLALNAAIEAARAGEQGRGFAVVADEVRTLAQRTQQQTEEIHNIIQSLQAASRDTQDKMRSSEDNMAQSVIAANETNEVLQHAEQSMRDIDDQGKLISQLVQQQTQATEHALSESSEISNLAQHTLGSARATQSDAQKLGQLSHTLNQEIDKFKA</sequence>
<dbReference type="InterPro" id="IPR004090">
    <property type="entry name" value="Chemotax_Me-accpt_rcpt"/>
</dbReference>
<dbReference type="PRINTS" id="PR00260">
    <property type="entry name" value="CHEMTRNSDUCR"/>
</dbReference>
<evidence type="ECO:0000256" key="2">
    <source>
        <dbReference type="ARBA" id="ARBA00023224"/>
    </source>
</evidence>
<dbReference type="PANTHER" id="PTHR32089">
    <property type="entry name" value="METHYL-ACCEPTING CHEMOTAXIS PROTEIN MCPB"/>
    <property type="match status" value="1"/>
</dbReference>
<reference evidence="10" key="1">
    <citation type="journal article" date="2019" name="Genome Announc.">
        <title>Draft Genome Sequence of Pseudoalteromonas piscicida Strain 36Y ROTHPW, an Hypersaline Seawater Isolate from the South Coast of Sonora, Mexico.</title>
        <authorList>
            <person name="Sanchez-Diaz R."/>
            <person name="Molina-Garza Z.J."/>
            <person name="Cruz-Suarez L.E."/>
            <person name="Selvin J."/>
            <person name="Kiran G.S."/>
            <person name="Ibarra-Gamez J.C."/>
            <person name="Gomez-Gil B."/>
            <person name="Galaviz-Silva L."/>
        </authorList>
    </citation>
    <scope>NUCLEOTIDE SEQUENCE [LARGE SCALE GENOMIC DNA]</scope>
    <source>
        <strain evidence="10">36Y_RITHPW</strain>
    </source>
</reference>
<feature type="coiled-coil region" evidence="5">
    <location>
        <begin position="503"/>
        <end position="551"/>
    </location>
</feature>
<comment type="caution">
    <text evidence="9">The sequence shown here is derived from an EMBL/GenBank/DDBJ whole genome shotgun (WGS) entry which is preliminary data.</text>
</comment>
<dbReference type="GO" id="GO:0016020">
    <property type="term" value="C:membrane"/>
    <property type="evidence" value="ECO:0007669"/>
    <property type="project" value="UniProtKB-SubCell"/>
</dbReference>
<evidence type="ECO:0000256" key="6">
    <source>
        <dbReference type="SAM" id="Phobius"/>
    </source>
</evidence>
<dbReference type="Proteomes" id="UP000228621">
    <property type="component" value="Unassembled WGS sequence"/>
</dbReference>
<evidence type="ECO:0000313" key="10">
    <source>
        <dbReference type="Proteomes" id="UP000228621"/>
    </source>
</evidence>
<keyword evidence="6" id="KW-0812">Transmembrane</keyword>
<feature type="domain" description="HAMP" evidence="8">
    <location>
        <begin position="284"/>
        <end position="336"/>
    </location>
</feature>
<accession>A0A2A5JRV0</accession>
<comment type="similarity">
    <text evidence="3">Belongs to the methyl-accepting chemotaxis (MCP) protein family.</text>
</comment>
<keyword evidence="6" id="KW-0472">Membrane</keyword>
<evidence type="ECO:0000256" key="5">
    <source>
        <dbReference type="SAM" id="Coils"/>
    </source>
</evidence>
<dbReference type="PANTHER" id="PTHR32089:SF112">
    <property type="entry name" value="LYSOZYME-LIKE PROTEIN-RELATED"/>
    <property type="match status" value="1"/>
</dbReference>
<feature type="domain" description="Methyl-accepting transducer" evidence="7">
    <location>
        <begin position="341"/>
        <end position="577"/>
    </location>
</feature>
<dbReference type="GO" id="GO:0007165">
    <property type="term" value="P:signal transduction"/>
    <property type="evidence" value="ECO:0007669"/>
    <property type="project" value="UniProtKB-KW"/>
</dbReference>
<evidence type="ECO:0000256" key="3">
    <source>
        <dbReference type="ARBA" id="ARBA00029447"/>
    </source>
</evidence>
<dbReference type="PROSITE" id="PS50111">
    <property type="entry name" value="CHEMOTAXIS_TRANSDUC_2"/>
    <property type="match status" value="1"/>
</dbReference>
<dbReference type="AlphaFoldDB" id="A0A2A5JRV0"/>
<protein>
    <submittedName>
        <fullName evidence="9">Chemotaxis protein</fullName>
    </submittedName>
</protein>
<evidence type="ECO:0000259" key="7">
    <source>
        <dbReference type="PROSITE" id="PS50111"/>
    </source>
</evidence>
<evidence type="ECO:0000259" key="8">
    <source>
        <dbReference type="PROSITE" id="PS50885"/>
    </source>
</evidence>
<keyword evidence="2 4" id="KW-0807">Transducer</keyword>
<gene>
    <name evidence="9" type="ORF">CEX98_09250</name>
</gene>
<keyword evidence="5" id="KW-0175">Coiled coil</keyword>
<dbReference type="RefSeq" id="WP_099641792.1">
    <property type="nucleotide sequence ID" value="NZ_NKHF01000041.1"/>
</dbReference>
<name>A0A2A5JRV0_PSEO7</name>
<dbReference type="Pfam" id="PF00015">
    <property type="entry name" value="MCPsignal"/>
    <property type="match status" value="1"/>
</dbReference>
<keyword evidence="6" id="KW-1133">Transmembrane helix</keyword>
<feature type="transmembrane region" description="Helical" evidence="6">
    <location>
        <begin position="263"/>
        <end position="286"/>
    </location>
</feature>
<comment type="subcellular location">
    <subcellularLocation>
        <location evidence="1">Membrane</location>
    </subcellularLocation>
</comment>
<dbReference type="SUPFAM" id="SSF58104">
    <property type="entry name" value="Methyl-accepting chemotaxis protein (MCP) signaling domain"/>
    <property type="match status" value="1"/>
</dbReference>
<dbReference type="SMART" id="SM00283">
    <property type="entry name" value="MA"/>
    <property type="match status" value="1"/>
</dbReference>
<feature type="transmembrane region" description="Helical" evidence="6">
    <location>
        <begin position="24"/>
        <end position="46"/>
    </location>
</feature>
<evidence type="ECO:0000256" key="1">
    <source>
        <dbReference type="ARBA" id="ARBA00004370"/>
    </source>
</evidence>
<dbReference type="GO" id="GO:0004888">
    <property type="term" value="F:transmembrane signaling receptor activity"/>
    <property type="evidence" value="ECO:0007669"/>
    <property type="project" value="InterPro"/>
</dbReference>
<dbReference type="InterPro" id="IPR004089">
    <property type="entry name" value="MCPsignal_dom"/>
</dbReference>
<dbReference type="Gene3D" id="1.10.287.950">
    <property type="entry name" value="Methyl-accepting chemotaxis protein"/>
    <property type="match status" value="1"/>
</dbReference>
<dbReference type="OrthoDB" id="6315889at2"/>
<proteinExistence type="inferred from homology"/>
<evidence type="ECO:0000256" key="4">
    <source>
        <dbReference type="PROSITE-ProRule" id="PRU00284"/>
    </source>
</evidence>
<dbReference type="InterPro" id="IPR003660">
    <property type="entry name" value="HAMP_dom"/>
</dbReference>
<organism evidence="9 10">
    <name type="scientific">Pseudoalteromonas piscicida</name>
    <dbReference type="NCBI Taxonomy" id="43662"/>
    <lineage>
        <taxon>Bacteria</taxon>
        <taxon>Pseudomonadati</taxon>
        <taxon>Pseudomonadota</taxon>
        <taxon>Gammaproteobacteria</taxon>
        <taxon>Alteromonadales</taxon>
        <taxon>Pseudoalteromonadaceae</taxon>
        <taxon>Pseudoalteromonas</taxon>
    </lineage>
</organism>
<dbReference type="Gene3D" id="6.10.340.10">
    <property type="match status" value="1"/>
</dbReference>
<dbReference type="GO" id="GO:0006935">
    <property type="term" value="P:chemotaxis"/>
    <property type="evidence" value="ECO:0007669"/>
    <property type="project" value="InterPro"/>
</dbReference>